<comment type="caution">
    <text evidence="1">The sequence shown here is derived from an EMBL/GenBank/DDBJ whole genome shotgun (WGS) entry which is preliminary data.</text>
</comment>
<evidence type="ECO:0000313" key="1">
    <source>
        <dbReference type="EMBL" id="GEU34198.1"/>
    </source>
</evidence>
<dbReference type="AlphaFoldDB" id="A0A6L2JB06"/>
<dbReference type="EMBL" id="BKCJ010000550">
    <property type="protein sequence ID" value="GEU34198.1"/>
    <property type="molecule type" value="Genomic_DNA"/>
</dbReference>
<protein>
    <submittedName>
        <fullName evidence="1">Uncharacterized protein</fullName>
    </submittedName>
</protein>
<reference evidence="1" key="1">
    <citation type="journal article" date="2019" name="Sci. Rep.">
        <title>Draft genome of Tanacetum cinerariifolium, the natural source of mosquito coil.</title>
        <authorList>
            <person name="Yamashiro T."/>
            <person name="Shiraishi A."/>
            <person name="Satake H."/>
            <person name="Nakayama K."/>
        </authorList>
    </citation>
    <scope>NUCLEOTIDE SEQUENCE</scope>
</reference>
<proteinExistence type="predicted"/>
<gene>
    <name evidence="1" type="ORF">Tci_006176</name>
</gene>
<sequence length="147" mass="17432">MKILSIIRLSIDKQLGYGYLKEIVVRRADQKEYVFKEADFPKLHLNDIENMYLMYAQNKFHHLTKDEQTDSATALHFFIQRIILKKRLGDFQHVRSGYLNKNKGKYLMRADELYKFSDGTLKPTRDILNLMLHNFELGYNASMPKRA</sequence>
<accession>A0A6L2JB06</accession>
<name>A0A6L2JB06_TANCI</name>
<organism evidence="1">
    <name type="scientific">Tanacetum cinerariifolium</name>
    <name type="common">Dalmatian daisy</name>
    <name type="synonym">Chrysanthemum cinerariifolium</name>
    <dbReference type="NCBI Taxonomy" id="118510"/>
    <lineage>
        <taxon>Eukaryota</taxon>
        <taxon>Viridiplantae</taxon>
        <taxon>Streptophyta</taxon>
        <taxon>Embryophyta</taxon>
        <taxon>Tracheophyta</taxon>
        <taxon>Spermatophyta</taxon>
        <taxon>Magnoliopsida</taxon>
        <taxon>eudicotyledons</taxon>
        <taxon>Gunneridae</taxon>
        <taxon>Pentapetalae</taxon>
        <taxon>asterids</taxon>
        <taxon>campanulids</taxon>
        <taxon>Asterales</taxon>
        <taxon>Asteraceae</taxon>
        <taxon>Asteroideae</taxon>
        <taxon>Anthemideae</taxon>
        <taxon>Anthemidinae</taxon>
        <taxon>Tanacetum</taxon>
    </lineage>
</organism>